<organism evidence="2 3">
    <name type="scientific">Actinorugispora endophytica</name>
    <dbReference type="NCBI Taxonomy" id="1605990"/>
    <lineage>
        <taxon>Bacteria</taxon>
        <taxon>Bacillati</taxon>
        <taxon>Actinomycetota</taxon>
        <taxon>Actinomycetes</taxon>
        <taxon>Streptosporangiales</taxon>
        <taxon>Nocardiopsidaceae</taxon>
        <taxon>Actinorugispora</taxon>
    </lineage>
</organism>
<name>A0A4R6UGQ0_9ACTN</name>
<reference evidence="2 3" key="1">
    <citation type="submission" date="2019-03" db="EMBL/GenBank/DDBJ databases">
        <title>Genomic Encyclopedia of Type Strains, Phase IV (KMG-IV): sequencing the most valuable type-strain genomes for metagenomic binning, comparative biology and taxonomic classification.</title>
        <authorList>
            <person name="Goeker M."/>
        </authorList>
    </citation>
    <scope>NUCLEOTIDE SEQUENCE [LARGE SCALE GENOMIC DNA]</scope>
    <source>
        <strain evidence="2 3">DSM 46770</strain>
    </source>
</reference>
<dbReference type="EMBL" id="SNYN01000031">
    <property type="protein sequence ID" value="TDQ45492.1"/>
    <property type="molecule type" value="Genomic_DNA"/>
</dbReference>
<dbReference type="AlphaFoldDB" id="A0A4R6UGQ0"/>
<dbReference type="Proteomes" id="UP000295281">
    <property type="component" value="Unassembled WGS sequence"/>
</dbReference>
<evidence type="ECO:0000313" key="2">
    <source>
        <dbReference type="EMBL" id="TDQ45492.1"/>
    </source>
</evidence>
<comment type="caution">
    <text evidence="2">The sequence shown here is derived from an EMBL/GenBank/DDBJ whole genome shotgun (WGS) entry which is preliminary data.</text>
</comment>
<proteinExistence type="predicted"/>
<evidence type="ECO:0000313" key="3">
    <source>
        <dbReference type="Proteomes" id="UP000295281"/>
    </source>
</evidence>
<sequence length="135" mass="14930">MRLRARCRRTRAVVTVQPRVRAAAGTSRPSQARSITSSRSPGLSRSSTERAVWRSRTRSALSASVSAVDHWPSNAPNTSPRLRVWRNRARTTLRATPYSHGRGSFRGTLSKRAQTRPKVSAATSSAWSGPIRRHA</sequence>
<evidence type="ECO:0000256" key="1">
    <source>
        <dbReference type="SAM" id="MobiDB-lite"/>
    </source>
</evidence>
<keyword evidence="3" id="KW-1185">Reference proteome</keyword>
<feature type="region of interest" description="Disordered" evidence="1">
    <location>
        <begin position="20"/>
        <end position="55"/>
    </location>
</feature>
<accession>A0A4R6UGQ0</accession>
<gene>
    <name evidence="2" type="ORF">EV190_1319</name>
</gene>
<feature type="compositionally biased region" description="Low complexity" evidence="1">
    <location>
        <begin position="33"/>
        <end position="46"/>
    </location>
</feature>
<feature type="region of interest" description="Disordered" evidence="1">
    <location>
        <begin position="97"/>
        <end position="135"/>
    </location>
</feature>
<protein>
    <submittedName>
        <fullName evidence="2">Uncharacterized protein</fullName>
    </submittedName>
</protein>